<gene>
    <name evidence="1" type="ORF">EPI10_005680</name>
</gene>
<dbReference type="EMBL" id="SMMG02000002">
    <property type="protein sequence ID" value="KAA3483517.1"/>
    <property type="molecule type" value="Genomic_DNA"/>
</dbReference>
<keyword evidence="2" id="KW-1185">Reference proteome</keyword>
<dbReference type="OrthoDB" id="2272416at2759"/>
<protein>
    <submittedName>
        <fullName evidence="1">Gag-Pol polyprotein</fullName>
    </submittedName>
</protein>
<comment type="caution">
    <text evidence="1">The sequence shown here is derived from an EMBL/GenBank/DDBJ whole genome shotgun (WGS) entry which is preliminary data.</text>
</comment>
<reference evidence="1" key="1">
    <citation type="submission" date="2019-08" db="EMBL/GenBank/DDBJ databases">
        <authorList>
            <person name="Liu F."/>
        </authorList>
    </citation>
    <scope>NUCLEOTIDE SEQUENCE [LARGE SCALE GENOMIC DNA]</scope>
    <source>
        <strain evidence="1">PA1801</strain>
        <tissue evidence="1">Leaf</tissue>
    </source>
</reference>
<evidence type="ECO:0000313" key="1">
    <source>
        <dbReference type="EMBL" id="KAA3483517.1"/>
    </source>
</evidence>
<accession>A0A5B6WRJ2</accession>
<evidence type="ECO:0000313" key="2">
    <source>
        <dbReference type="Proteomes" id="UP000325315"/>
    </source>
</evidence>
<proteinExistence type="predicted"/>
<dbReference type="Proteomes" id="UP000325315">
    <property type="component" value="Unassembled WGS sequence"/>
</dbReference>
<dbReference type="AlphaFoldDB" id="A0A5B6WRJ2"/>
<organism evidence="1 2">
    <name type="scientific">Gossypium australe</name>
    <dbReference type="NCBI Taxonomy" id="47621"/>
    <lineage>
        <taxon>Eukaryota</taxon>
        <taxon>Viridiplantae</taxon>
        <taxon>Streptophyta</taxon>
        <taxon>Embryophyta</taxon>
        <taxon>Tracheophyta</taxon>
        <taxon>Spermatophyta</taxon>
        <taxon>Magnoliopsida</taxon>
        <taxon>eudicotyledons</taxon>
        <taxon>Gunneridae</taxon>
        <taxon>Pentapetalae</taxon>
        <taxon>rosids</taxon>
        <taxon>malvids</taxon>
        <taxon>Malvales</taxon>
        <taxon>Malvaceae</taxon>
        <taxon>Malvoideae</taxon>
        <taxon>Gossypium</taxon>
    </lineage>
</organism>
<name>A0A5B6WRJ2_9ROSI</name>
<sequence length="86" mass="9721">MLKVCYFSVERLCISMVEYHGVCSAERVSDLGILSDGVPQEIYKSAIMCKRFVDGLNEDIKLLVGILDLKEFLVLVERACKVEDFS</sequence>